<gene>
    <name evidence="8" type="ORF">SAMN04489858_101211</name>
</gene>
<organism evidence="8 9">
    <name type="scientific">Paracoccus homiensis</name>
    <dbReference type="NCBI Taxonomy" id="364199"/>
    <lineage>
        <taxon>Bacteria</taxon>
        <taxon>Pseudomonadati</taxon>
        <taxon>Pseudomonadota</taxon>
        <taxon>Alphaproteobacteria</taxon>
        <taxon>Rhodobacterales</taxon>
        <taxon>Paracoccaceae</taxon>
        <taxon>Paracoccus</taxon>
    </lineage>
</organism>
<feature type="transmembrane region" description="Helical" evidence="6">
    <location>
        <begin position="50"/>
        <end position="69"/>
    </location>
</feature>
<feature type="transmembrane region" description="Helical" evidence="6">
    <location>
        <begin position="246"/>
        <end position="266"/>
    </location>
</feature>
<evidence type="ECO:0000259" key="7">
    <source>
        <dbReference type="Pfam" id="PF00892"/>
    </source>
</evidence>
<evidence type="ECO:0000313" key="9">
    <source>
        <dbReference type="Proteomes" id="UP000199180"/>
    </source>
</evidence>
<comment type="subcellular location">
    <subcellularLocation>
        <location evidence="1">Membrane</location>
        <topology evidence="1">Multi-pass membrane protein</topology>
    </subcellularLocation>
</comment>
<feature type="transmembrane region" description="Helical" evidence="6">
    <location>
        <begin position="17"/>
        <end position="38"/>
    </location>
</feature>
<comment type="similarity">
    <text evidence="2">Belongs to the drug/metabolite transporter (DMT) superfamily. 10 TMS drug/metabolite exporter (DME) (TC 2.A.7.3) family.</text>
</comment>
<name>A0A1H9YKB8_9RHOB</name>
<evidence type="ECO:0000313" key="8">
    <source>
        <dbReference type="EMBL" id="SES69492.1"/>
    </source>
</evidence>
<evidence type="ECO:0000256" key="6">
    <source>
        <dbReference type="SAM" id="Phobius"/>
    </source>
</evidence>
<dbReference type="Pfam" id="PF00892">
    <property type="entry name" value="EamA"/>
    <property type="match status" value="2"/>
</dbReference>
<keyword evidence="3 6" id="KW-0812">Transmembrane</keyword>
<proteinExistence type="inferred from homology"/>
<evidence type="ECO:0000256" key="3">
    <source>
        <dbReference type="ARBA" id="ARBA00022692"/>
    </source>
</evidence>
<feature type="transmembrane region" description="Helical" evidence="6">
    <location>
        <begin position="272"/>
        <end position="289"/>
    </location>
</feature>
<dbReference type="GO" id="GO:0016020">
    <property type="term" value="C:membrane"/>
    <property type="evidence" value="ECO:0007669"/>
    <property type="project" value="UniProtKB-SubCell"/>
</dbReference>
<reference evidence="8 9" key="1">
    <citation type="submission" date="2016-10" db="EMBL/GenBank/DDBJ databases">
        <authorList>
            <person name="de Groot N.N."/>
        </authorList>
    </citation>
    <scope>NUCLEOTIDE SEQUENCE [LARGE SCALE GENOMIC DNA]</scope>
    <source>
        <strain evidence="8 9">DSM 17862</strain>
    </source>
</reference>
<dbReference type="Proteomes" id="UP000199180">
    <property type="component" value="Unassembled WGS sequence"/>
</dbReference>
<keyword evidence="9" id="KW-1185">Reference proteome</keyword>
<feature type="transmembrane region" description="Helical" evidence="6">
    <location>
        <begin position="155"/>
        <end position="176"/>
    </location>
</feature>
<feature type="transmembrane region" description="Helical" evidence="6">
    <location>
        <begin position="93"/>
        <end position="119"/>
    </location>
</feature>
<evidence type="ECO:0000256" key="5">
    <source>
        <dbReference type="ARBA" id="ARBA00023136"/>
    </source>
</evidence>
<feature type="domain" description="EamA" evidence="7">
    <location>
        <begin position="19"/>
        <end position="147"/>
    </location>
</feature>
<keyword evidence="4 6" id="KW-1133">Transmembrane helix</keyword>
<feature type="domain" description="EamA" evidence="7">
    <location>
        <begin position="157"/>
        <end position="287"/>
    </location>
</feature>
<evidence type="ECO:0000256" key="4">
    <source>
        <dbReference type="ARBA" id="ARBA00022989"/>
    </source>
</evidence>
<feature type="transmembrane region" description="Helical" evidence="6">
    <location>
        <begin position="188"/>
        <end position="206"/>
    </location>
</feature>
<dbReference type="PANTHER" id="PTHR22911:SF6">
    <property type="entry name" value="SOLUTE CARRIER FAMILY 35 MEMBER G1"/>
    <property type="match status" value="1"/>
</dbReference>
<protein>
    <submittedName>
        <fullName evidence="8">EamA domain-containing membrane protein RarD</fullName>
    </submittedName>
</protein>
<accession>A0A1H9YKB8</accession>
<dbReference type="InterPro" id="IPR037185">
    <property type="entry name" value="EmrE-like"/>
</dbReference>
<dbReference type="SUPFAM" id="SSF103481">
    <property type="entry name" value="Multidrug resistance efflux transporter EmrE"/>
    <property type="match status" value="2"/>
</dbReference>
<dbReference type="EMBL" id="FOHO01000001">
    <property type="protein sequence ID" value="SES69492.1"/>
    <property type="molecule type" value="Genomic_DNA"/>
</dbReference>
<dbReference type="PANTHER" id="PTHR22911">
    <property type="entry name" value="ACYL-MALONYL CONDENSING ENZYME-RELATED"/>
    <property type="match status" value="1"/>
</dbReference>
<dbReference type="OrthoDB" id="9810329at2"/>
<dbReference type="RefSeq" id="WP_090731796.1">
    <property type="nucleotide sequence ID" value="NZ_FOHO01000001.1"/>
</dbReference>
<feature type="transmembrane region" description="Helical" evidence="6">
    <location>
        <begin position="218"/>
        <end position="239"/>
    </location>
</feature>
<evidence type="ECO:0000256" key="1">
    <source>
        <dbReference type="ARBA" id="ARBA00004141"/>
    </source>
</evidence>
<sequence length="301" mass="31575">MTTATIPASDAPRPLLAGAWMMGAVAAFTSMAVAGRAVSLELDTFEIMGFRSLVGIAIVAAVLTLRGMWSRIDLRNRRLHLTRNIAHFTAQNLWFYAIAAVPLAQVFALEFTSPLWVLVLSPMLLGERLTAARAIAALLGFAGIMLVAQPGAAPLTWGLGSAAAAAVGFALTYIFTKKLTAVTQTACILWWMTVTQAMLGLFFAAIDGDIALPSAQAMPWIALIGAAGLTAHFCIASALRVAPATVVMPFDFLRLPVIAVVGLILYDEPVGPMVIAGAAMILCGNSLNLRAAAQKPGRVGG</sequence>
<keyword evidence="5 6" id="KW-0472">Membrane</keyword>
<dbReference type="AlphaFoldDB" id="A0A1H9YKB8"/>
<dbReference type="STRING" id="364199.SAMN04489858_101211"/>
<evidence type="ECO:0000256" key="2">
    <source>
        <dbReference type="ARBA" id="ARBA00009853"/>
    </source>
</evidence>
<feature type="transmembrane region" description="Helical" evidence="6">
    <location>
        <begin position="131"/>
        <end position="149"/>
    </location>
</feature>
<dbReference type="InterPro" id="IPR000620">
    <property type="entry name" value="EamA_dom"/>
</dbReference>